<organism evidence="3 4">
    <name type="scientific">Crassostrea virginica</name>
    <name type="common">Eastern oyster</name>
    <dbReference type="NCBI Taxonomy" id="6565"/>
    <lineage>
        <taxon>Eukaryota</taxon>
        <taxon>Metazoa</taxon>
        <taxon>Spiralia</taxon>
        <taxon>Lophotrochozoa</taxon>
        <taxon>Mollusca</taxon>
        <taxon>Bivalvia</taxon>
        <taxon>Autobranchia</taxon>
        <taxon>Pteriomorphia</taxon>
        <taxon>Ostreida</taxon>
        <taxon>Ostreoidea</taxon>
        <taxon>Ostreidae</taxon>
        <taxon>Crassostrea</taxon>
    </lineage>
</organism>
<dbReference type="PANTHER" id="PTHR39069:SF8">
    <property type="entry name" value="FI17111P1"/>
    <property type="match status" value="1"/>
</dbReference>
<dbReference type="Pfam" id="PF01683">
    <property type="entry name" value="EB"/>
    <property type="match status" value="1"/>
</dbReference>
<feature type="transmembrane region" description="Helical" evidence="1">
    <location>
        <begin position="168"/>
        <end position="190"/>
    </location>
</feature>
<proteinExistence type="predicted"/>
<keyword evidence="1" id="KW-0812">Transmembrane</keyword>
<gene>
    <name evidence="4" type="primary">LOC111123655</name>
</gene>
<keyword evidence="3" id="KW-1185">Reference proteome</keyword>
<dbReference type="OrthoDB" id="6123526at2759"/>
<keyword evidence="1" id="KW-1133">Transmembrane helix</keyword>
<accession>A0A8B8D193</accession>
<dbReference type="GeneID" id="111123655"/>
<dbReference type="InterPro" id="IPR006149">
    <property type="entry name" value="EB_dom"/>
</dbReference>
<protein>
    <submittedName>
        <fullName evidence="4">Uncharacterized protein LOC111123655</fullName>
    </submittedName>
</protein>
<name>A0A8B8D193_CRAVI</name>
<dbReference type="RefSeq" id="XP_022321843.1">
    <property type="nucleotide sequence ID" value="XM_022466135.1"/>
</dbReference>
<evidence type="ECO:0000256" key="1">
    <source>
        <dbReference type="SAM" id="Phobius"/>
    </source>
</evidence>
<dbReference type="KEGG" id="cvn:111123655"/>
<dbReference type="AlphaFoldDB" id="A0A8B8D193"/>
<dbReference type="PANTHER" id="PTHR39069">
    <property type="entry name" value="ECDYSONE-INDUCIBLE GENE E1, ISOFORM A"/>
    <property type="match status" value="1"/>
</dbReference>
<sequence length="286" mass="33015">MWWGLVCFCRDGYTPSDNNKKCLKIQYLGGKCSSDRQCLGPNTGCVDGVCACREDFLSSNNNMRCRREMSWFVSFPLLEDRCSGFLSSCYNYDEQECRNKVCVCKEGYRELLDAERKLRHKGFQQCVKNDTNHDVFNETARCTDITASDFSDPYYSEAKRKIRVMQGAIIGGIMAFLVLVLVATGIILYIRYKKRTGDMNNDSGSEISFERQSSGRYSFKIPRPFATYDTTPADNISFHNRSFKEDETHRLREDELKSLNGTLAKFYFDDIDYKPQEDFKPLENGK</sequence>
<reference evidence="4" key="1">
    <citation type="submission" date="2025-08" db="UniProtKB">
        <authorList>
            <consortium name="RefSeq"/>
        </authorList>
    </citation>
    <scope>IDENTIFICATION</scope>
    <source>
        <tissue evidence="4">Whole sample</tissue>
    </source>
</reference>
<keyword evidence="1" id="KW-0472">Membrane</keyword>
<evidence type="ECO:0000313" key="4">
    <source>
        <dbReference type="RefSeq" id="XP_022321843.1"/>
    </source>
</evidence>
<dbReference type="Proteomes" id="UP000694844">
    <property type="component" value="Chromosome 3"/>
</dbReference>
<feature type="domain" description="EB" evidence="2">
    <location>
        <begin position="9"/>
        <end position="65"/>
    </location>
</feature>
<evidence type="ECO:0000259" key="2">
    <source>
        <dbReference type="Pfam" id="PF01683"/>
    </source>
</evidence>
<evidence type="ECO:0000313" key="3">
    <source>
        <dbReference type="Proteomes" id="UP000694844"/>
    </source>
</evidence>